<dbReference type="AlphaFoldDB" id="A0A7X3HFV3"/>
<evidence type="ECO:0000313" key="2">
    <source>
        <dbReference type="EMBL" id="MWK59986.1"/>
    </source>
</evidence>
<gene>
    <name evidence="2" type="ORF">GO594_28730</name>
</gene>
<accession>A0A7X3HFV3</accession>
<dbReference type="EMBL" id="WTFN01000136">
    <property type="protein sequence ID" value="MWK59986.1"/>
    <property type="molecule type" value="Genomic_DNA"/>
</dbReference>
<proteinExistence type="predicted"/>
<dbReference type="Pfam" id="PF14375">
    <property type="entry name" value="Cys_rich_CWC"/>
    <property type="match status" value="1"/>
</dbReference>
<dbReference type="Proteomes" id="UP000461288">
    <property type="component" value="Unassembled WGS sequence"/>
</dbReference>
<evidence type="ECO:0008006" key="4">
    <source>
        <dbReference type="Google" id="ProtNLM"/>
    </source>
</evidence>
<dbReference type="InterPro" id="IPR032720">
    <property type="entry name" value="Cys_rich_CWC"/>
</dbReference>
<feature type="compositionally biased region" description="Pro residues" evidence="1">
    <location>
        <begin position="44"/>
        <end position="62"/>
    </location>
</feature>
<protein>
    <recommendedName>
        <fullName evidence="4">Cysteine-rich CWC</fullName>
    </recommendedName>
</protein>
<reference evidence="2 3" key="1">
    <citation type="submission" date="2019-12" db="EMBL/GenBank/DDBJ databases">
        <title>Draft genome sequence of Pseudomonas otitidis recovered from a chicken carcass.</title>
        <authorList>
            <person name="Vieira T.R."/>
            <person name="Oliviera E.F.C."/>
            <person name="Silva N.M.V."/>
            <person name="Sambrano G.E."/>
            <person name="Cibulski S.P."/>
            <person name="Cardoso M.R.I."/>
        </authorList>
    </citation>
    <scope>NUCLEOTIDE SEQUENCE [LARGE SCALE GENOMIC DNA]</scope>
    <source>
        <strain evidence="2 3">25_K</strain>
    </source>
</reference>
<sequence length="115" mass="12375">QGARRAHQPEGADGTGPQRQRRGASRSHPAGPQHVEHHSHHQCPHPPPLQPPAPPRCPPGGPPHQCALAGGDAQPCWCFSAEIDPEALRQVPLEARDRACLCPRCARLRADDEPA</sequence>
<evidence type="ECO:0000256" key="1">
    <source>
        <dbReference type="SAM" id="MobiDB-lite"/>
    </source>
</evidence>
<evidence type="ECO:0000313" key="3">
    <source>
        <dbReference type="Proteomes" id="UP000461288"/>
    </source>
</evidence>
<organism evidence="2 3">
    <name type="scientific">Metapseudomonas otitidis</name>
    <dbReference type="NCBI Taxonomy" id="319939"/>
    <lineage>
        <taxon>Bacteria</taxon>
        <taxon>Pseudomonadati</taxon>
        <taxon>Pseudomonadota</taxon>
        <taxon>Gammaproteobacteria</taxon>
        <taxon>Pseudomonadales</taxon>
        <taxon>Pseudomonadaceae</taxon>
        <taxon>Metapseudomonas</taxon>
    </lineage>
</organism>
<name>A0A7X3HFV3_9GAMM</name>
<feature type="region of interest" description="Disordered" evidence="1">
    <location>
        <begin position="1"/>
        <end position="65"/>
    </location>
</feature>
<dbReference type="RefSeq" id="WP_160483218.1">
    <property type="nucleotide sequence ID" value="NZ_WTFN01000136.1"/>
</dbReference>
<feature type="non-terminal residue" evidence="2">
    <location>
        <position position="1"/>
    </location>
</feature>
<comment type="caution">
    <text evidence="2">The sequence shown here is derived from an EMBL/GenBank/DDBJ whole genome shotgun (WGS) entry which is preliminary data.</text>
</comment>